<organism evidence="1 2">
    <name type="scientific">Dovyalis caffra</name>
    <dbReference type="NCBI Taxonomy" id="77055"/>
    <lineage>
        <taxon>Eukaryota</taxon>
        <taxon>Viridiplantae</taxon>
        <taxon>Streptophyta</taxon>
        <taxon>Embryophyta</taxon>
        <taxon>Tracheophyta</taxon>
        <taxon>Spermatophyta</taxon>
        <taxon>Magnoliopsida</taxon>
        <taxon>eudicotyledons</taxon>
        <taxon>Gunneridae</taxon>
        <taxon>Pentapetalae</taxon>
        <taxon>rosids</taxon>
        <taxon>fabids</taxon>
        <taxon>Malpighiales</taxon>
        <taxon>Salicaceae</taxon>
        <taxon>Flacourtieae</taxon>
        <taxon>Dovyalis</taxon>
    </lineage>
</organism>
<name>A0AAV1SI81_9ROSI</name>
<accession>A0AAV1SI81</accession>
<dbReference type="InterPro" id="IPR036965">
    <property type="entry name" value="Terpene_synth_N_sf"/>
</dbReference>
<gene>
    <name evidence="1" type="ORF">DCAF_LOCUS23564</name>
</gene>
<sequence length="189" mass="20918">MSLRYASSSSGCIEMKFHEVSSMAFTMVLSTEANAQISGACWSFLKPHMHLADEGEAILDKAQAFSTRSLESTIESDLAKQVVHVLELPSCGLMSNGTSTHVVTSQSCSLAKDKLRSDEKLISWSKPSGKWARVNTDGTKMEAIYGLCLAWQQGFQLVELEMDSALLVYAPKVLTSLNLIRTLFLERFW</sequence>
<dbReference type="Gene3D" id="1.50.10.130">
    <property type="entry name" value="Terpene synthase, N-terminal domain"/>
    <property type="match status" value="1"/>
</dbReference>
<evidence type="ECO:0000313" key="2">
    <source>
        <dbReference type="Proteomes" id="UP001314170"/>
    </source>
</evidence>
<dbReference type="AlphaFoldDB" id="A0AAV1SI81"/>
<dbReference type="SUPFAM" id="SSF48239">
    <property type="entry name" value="Terpenoid cyclases/Protein prenyltransferases"/>
    <property type="match status" value="1"/>
</dbReference>
<dbReference type="GO" id="GO:0010333">
    <property type="term" value="F:terpene synthase activity"/>
    <property type="evidence" value="ECO:0007669"/>
    <property type="project" value="InterPro"/>
</dbReference>
<keyword evidence="2" id="KW-1185">Reference proteome</keyword>
<protein>
    <recommendedName>
        <fullName evidence="3">RNase H type-1 domain-containing protein</fullName>
    </recommendedName>
</protein>
<evidence type="ECO:0000313" key="1">
    <source>
        <dbReference type="EMBL" id="CAK7350861.1"/>
    </source>
</evidence>
<reference evidence="1 2" key="1">
    <citation type="submission" date="2024-01" db="EMBL/GenBank/DDBJ databases">
        <authorList>
            <person name="Waweru B."/>
        </authorList>
    </citation>
    <scope>NUCLEOTIDE SEQUENCE [LARGE SCALE GENOMIC DNA]</scope>
</reference>
<comment type="caution">
    <text evidence="1">The sequence shown here is derived from an EMBL/GenBank/DDBJ whole genome shotgun (WGS) entry which is preliminary data.</text>
</comment>
<evidence type="ECO:0008006" key="3">
    <source>
        <dbReference type="Google" id="ProtNLM"/>
    </source>
</evidence>
<dbReference type="Proteomes" id="UP001314170">
    <property type="component" value="Unassembled WGS sequence"/>
</dbReference>
<proteinExistence type="predicted"/>
<dbReference type="InterPro" id="IPR008930">
    <property type="entry name" value="Terpenoid_cyclase/PrenylTrfase"/>
</dbReference>
<dbReference type="EMBL" id="CAWUPB010001184">
    <property type="protein sequence ID" value="CAK7350861.1"/>
    <property type="molecule type" value="Genomic_DNA"/>
</dbReference>